<accession>A0A316YFM1</accession>
<evidence type="ECO:0000313" key="3">
    <source>
        <dbReference type="EMBL" id="PWN87876.1"/>
    </source>
</evidence>
<dbReference type="PANTHER" id="PTHR13261">
    <property type="entry name" value="BRCA2 AND CDKN1A INTERACTING PROTEIN"/>
    <property type="match status" value="1"/>
</dbReference>
<dbReference type="STRING" id="215250.A0A316YFM1"/>
<dbReference type="Pfam" id="PF13862">
    <property type="entry name" value="BCCIP"/>
    <property type="match status" value="1"/>
</dbReference>
<dbReference type="AlphaFoldDB" id="A0A316YFM1"/>
<protein>
    <recommendedName>
        <fullName evidence="5">Protein BCP1</fullName>
    </recommendedName>
</protein>
<evidence type="ECO:0000256" key="1">
    <source>
        <dbReference type="ARBA" id="ARBA00006781"/>
    </source>
</evidence>
<organism evidence="3 4">
    <name type="scientific">Acaromyces ingoldii</name>
    <dbReference type="NCBI Taxonomy" id="215250"/>
    <lineage>
        <taxon>Eukaryota</taxon>
        <taxon>Fungi</taxon>
        <taxon>Dikarya</taxon>
        <taxon>Basidiomycota</taxon>
        <taxon>Ustilaginomycotina</taxon>
        <taxon>Exobasidiomycetes</taxon>
        <taxon>Exobasidiales</taxon>
        <taxon>Cryptobasidiaceae</taxon>
        <taxon>Acaromyces</taxon>
    </lineage>
</organism>
<name>A0A316YFM1_9BASI</name>
<proteinExistence type="inferred from homology"/>
<dbReference type="InterPro" id="IPR025602">
    <property type="entry name" value="BCP1_family"/>
</dbReference>
<dbReference type="GeneID" id="37044561"/>
<reference evidence="3 4" key="1">
    <citation type="journal article" date="2018" name="Mol. Biol. Evol.">
        <title>Broad Genomic Sampling Reveals a Smut Pathogenic Ancestry of the Fungal Clade Ustilaginomycotina.</title>
        <authorList>
            <person name="Kijpornyongpan T."/>
            <person name="Mondo S.J."/>
            <person name="Barry K."/>
            <person name="Sandor L."/>
            <person name="Lee J."/>
            <person name="Lipzen A."/>
            <person name="Pangilinan J."/>
            <person name="LaButti K."/>
            <person name="Hainaut M."/>
            <person name="Henrissat B."/>
            <person name="Grigoriev I.V."/>
            <person name="Spatafora J.W."/>
            <person name="Aime M.C."/>
        </authorList>
    </citation>
    <scope>NUCLEOTIDE SEQUENCE [LARGE SCALE GENOMIC DNA]</scope>
    <source>
        <strain evidence="3 4">MCA 4198</strain>
    </source>
</reference>
<dbReference type="PANTHER" id="PTHR13261:SF0">
    <property type="entry name" value="BRCA2 AND CDKN1A-INTERACTING PROTEIN"/>
    <property type="match status" value="1"/>
</dbReference>
<evidence type="ECO:0008006" key="5">
    <source>
        <dbReference type="Google" id="ProtNLM"/>
    </source>
</evidence>
<dbReference type="RefSeq" id="XP_025375074.1">
    <property type="nucleotide sequence ID" value="XM_025522645.1"/>
</dbReference>
<dbReference type="InParanoid" id="A0A316YFM1"/>
<dbReference type="OrthoDB" id="27543at2759"/>
<feature type="region of interest" description="Disordered" evidence="2">
    <location>
        <begin position="1"/>
        <end position="27"/>
    </location>
</feature>
<dbReference type="GO" id="GO:0005634">
    <property type="term" value="C:nucleus"/>
    <property type="evidence" value="ECO:0007669"/>
    <property type="project" value="TreeGrafter"/>
</dbReference>
<keyword evidence="4" id="KW-1185">Reference proteome</keyword>
<sequence length="339" mass="36612">MSNNASKRKAADDGGGSDSDDSSSSYDPSVINVDFDFQAPSEIDFQAIKRLLQQLFYTHAASGDIDLSVLAQHVLDMAASAEASLGTVIKVEGDEDMDPFAFISAVDLSKATSSAAGRELTKYFQARLASSSSSLPQSKAMQDLFTSASARPLLVLHERMINLPPATAPPLYRMVMDEVAQAKDLSEYTHLVFFSRVFSSDAFSDDDDDDDDGEGEEENGRDRARGEGAGGKRSAGATRAKRRKAQAKQAIKNETIAKGAVGTEDEEMGLFHPEDALIARRAAHTHTFRFPAPKDAAKDFEAPMFGRIAVVARARDNNMAQLIEEMQAAFEGTAPMAVE</sequence>
<evidence type="ECO:0000256" key="2">
    <source>
        <dbReference type="SAM" id="MobiDB-lite"/>
    </source>
</evidence>
<dbReference type="EMBL" id="KZ819639">
    <property type="protein sequence ID" value="PWN87876.1"/>
    <property type="molecule type" value="Genomic_DNA"/>
</dbReference>
<comment type="similarity">
    <text evidence="1">Belongs to the BCP1 family.</text>
</comment>
<feature type="region of interest" description="Disordered" evidence="2">
    <location>
        <begin position="204"/>
        <end position="258"/>
    </location>
</feature>
<gene>
    <name evidence="3" type="ORF">FA10DRAFT_269159</name>
</gene>
<feature type="compositionally biased region" description="Acidic residues" evidence="2">
    <location>
        <begin position="204"/>
        <end position="217"/>
    </location>
</feature>
<dbReference type="Proteomes" id="UP000245768">
    <property type="component" value="Unassembled WGS sequence"/>
</dbReference>
<dbReference type="FunCoup" id="A0A316YFM1">
    <property type="interactions" value="658"/>
</dbReference>
<evidence type="ECO:0000313" key="4">
    <source>
        <dbReference type="Proteomes" id="UP000245768"/>
    </source>
</evidence>